<protein>
    <submittedName>
        <fullName evidence="1">Uncharacterized protein</fullName>
    </submittedName>
</protein>
<dbReference type="EMBL" id="CP139558">
    <property type="protein sequence ID" value="WPU91795.1"/>
    <property type="molecule type" value="Genomic_DNA"/>
</dbReference>
<evidence type="ECO:0000313" key="1">
    <source>
        <dbReference type="EMBL" id="WPU91795.1"/>
    </source>
</evidence>
<organism evidence="1 2">
    <name type="scientific">Mucilaginibacter sabulilitoris</name>
    <dbReference type="NCBI Taxonomy" id="1173583"/>
    <lineage>
        <taxon>Bacteria</taxon>
        <taxon>Pseudomonadati</taxon>
        <taxon>Bacteroidota</taxon>
        <taxon>Sphingobacteriia</taxon>
        <taxon>Sphingobacteriales</taxon>
        <taxon>Sphingobacteriaceae</taxon>
        <taxon>Mucilaginibacter</taxon>
    </lineage>
</organism>
<name>A0ABZ0TKV8_9SPHI</name>
<dbReference type="Proteomes" id="UP001324380">
    <property type="component" value="Chromosome"/>
</dbReference>
<reference evidence="1 2" key="1">
    <citation type="submission" date="2023-11" db="EMBL/GenBank/DDBJ databases">
        <title>Analysis of the Genomes of Mucilaginibacter gossypii cycad 4 and M. sabulilitoris SNA2: microbes with the potential for plant growth promotion.</title>
        <authorList>
            <person name="Hirsch A.M."/>
            <person name="Humm E."/>
            <person name="Rubbi M."/>
            <person name="Del Vecchio G."/>
            <person name="Ha S.M."/>
            <person name="Pellegrini M."/>
            <person name="Gunsalus R.P."/>
        </authorList>
    </citation>
    <scope>NUCLEOTIDE SEQUENCE [LARGE SCALE GENOMIC DNA]</scope>
    <source>
        <strain evidence="1 2">SNA2</strain>
    </source>
</reference>
<gene>
    <name evidence="1" type="ORF">SNE25_20980</name>
</gene>
<dbReference type="RefSeq" id="WP_321560961.1">
    <property type="nucleotide sequence ID" value="NZ_CP139558.1"/>
</dbReference>
<sequence length="142" mass="15948">MADYIQQETEKWFRSLIEPFRITGRDLVEKARAKTKLGGGFGNITWNLRSSIGYLIIYNGQVVETYFPTLETGAEGSDTGEKYAREIATLIDIHEGVQLVIVAGMEYAVLVERQGIEGQERKDVITHVVGDNIEAELRSILK</sequence>
<evidence type="ECO:0000313" key="2">
    <source>
        <dbReference type="Proteomes" id="UP001324380"/>
    </source>
</evidence>
<proteinExistence type="predicted"/>
<keyword evidence="2" id="KW-1185">Reference proteome</keyword>
<accession>A0ABZ0TKV8</accession>